<feature type="compositionally biased region" description="Basic and acidic residues" evidence="1">
    <location>
        <begin position="468"/>
        <end position="478"/>
    </location>
</feature>
<name>A0A0D2NEB9_HYPSF</name>
<dbReference type="OrthoDB" id="185175at2759"/>
<feature type="compositionally biased region" description="Basic residues" evidence="1">
    <location>
        <begin position="1"/>
        <end position="10"/>
    </location>
</feature>
<feature type="compositionally biased region" description="Basic and acidic residues" evidence="1">
    <location>
        <begin position="173"/>
        <end position="182"/>
    </location>
</feature>
<keyword evidence="3" id="KW-1185">Reference proteome</keyword>
<feature type="compositionally biased region" description="Polar residues" evidence="1">
    <location>
        <begin position="614"/>
        <end position="623"/>
    </location>
</feature>
<feature type="compositionally biased region" description="Basic and acidic residues" evidence="1">
    <location>
        <begin position="11"/>
        <end position="25"/>
    </location>
</feature>
<feature type="compositionally biased region" description="Low complexity" evidence="1">
    <location>
        <begin position="922"/>
        <end position="945"/>
    </location>
</feature>
<dbReference type="OMA" id="WMHREVE"/>
<feature type="compositionally biased region" description="Acidic residues" evidence="1">
    <location>
        <begin position="261"/>
        <end position="270"/>
    </location>
</feature>
<proteinExistence type="predicted"/>
<dbReference type="AlphaFoldDB" id="A0A0D2NEB9"/>
<feature type="compositionally biased region" description="Low complexity" evidence="1">
    <location>
        <begin position="1002"/>
        <end position="1012"/>
    </location>
</feature>
<feature type="region of interest" description="Disordered" evidence="1">
    <location>
        <begin position="60"/>
        <end position="182"/>
    </location>
</feature>
<feature type="compositionally biased region" description="Low complexity" evidence="1">
    <location>
        <begin position="129"/>
        <end position="143"/>
    </location>
</feature>
<organism evidence="2 3">
    <name type="scientific">Hypholoma sublateritium (strain FD-334 SS-4)</name>
    <dbReference type="NCBI Taxonomy" id="945553"/>
    <lineage>
        <taxon>Eukaryota</taxon>
        <taxon>Fungi</taxon>
        <taxon>Dikarya</taxon>
        <taxon>Basidiomycota</taxon>
        <taxon>Agaricomycotina</taxon>
        <taxon>Agaricomycetes</taxon>
        <taxon>Agaricomycetidae</taxon>
        <taxon>Agaricales</taxon>
        <taxon>Agaricineae</taxon>
        <taxon>Strophariaceae</taxon>
        <taxon>Hypholoma</taxon>
    </lineage>
</organism>
<feature type="compositionally biased region" description="Gly residues" evidence="1">
    <location>
        <begin position="990"/>
        <end position="1001"/>
    </location>
</feature>
<evidence type="ECO:0000313" key="3">
    <source>
        <dbReference type="Proteomes" id="UP000054270"/>
    </source>
</evidence>
<gene>
    <name evidence="2" type="ORF">HYPSUDRAFT_48710</name>
</gene>
<protein>
    <submittedName>
        <fullName evidence="2">Uncharacterized protein</fullName>
    </submittedName>
</protein>
<feature type="region of interest" description="Disordered" evidence="1">
    <location>
        <begin position="225"/>
        <end position="300"/>
    </location>
</feature>
<feature type="compositionally biased region" description="Basic and acidic residues" evidence="1">
    <location>
        <begin position="246"/>
        <end position="260"/>
    </location>
</feature>
<feature type="compositionally biased region" description="Low complexity" evidence="1">
    <location>
        <begin position="979"/>
        <end position="989"/>
    </location>
</feature>
<dbReference type="Proteomes" id="UP000054270">
    <property type="component" value="Unassembled WGS sequence"/>
</dbReference>
<feature type="compositionally biased region" description="Acidic residues" evidence="1">
    <location>
        <begin position="289"/>
        <end position="298"/>
    </location>
</feature>
<feature type="region of interest" description="Disordered" evidence="1">
    <location>
        <begin position="389"/>
        <end position="648"/>
    </location>
</feature>
<feature type="region of interest" description="Disordered" evidence="1">
    <location>
        <begin position="826"/>
        <end position="1046"/>
    </location>
</feature>
<dbReference type="STRING" id="945553.A0A0D2NEB9"/>
<feature type="compositionally biased region" description="Pro residues" evidence="1">
    <location>
        <begin position="774"/>
        <end position="783"/>
    </location>
</feature>
<accession>A0A0D2NEB9</accession>
<evidence type="ECO:0000313" key="2">
    <source>
        <dbReference type="EMBL" id="KJA15006.1"/>
    </source>
</evidence>
<feature type="compositionally biased region" description="Basic and acidic residues" evidence="1">
    <location>
        <begin position="593"/>
        <end position="610"/>
    </location>
</feature>
<dbReference type="EMBL" id="KN817657">
    <property type="protein sequence ID" value="KJA15006.1"/>
    <property type="molecule type" value="Genomic_DNA"/>
</dbReference>
<feature type="region of interest" description="Disordered" evidence="1">
    <location>
        <begin position="748"/>
        <end position="783"/>
    </location>
</feature>
<evidence type="ECO:0000256" key="1">
    <source>
        <dbReference type="SAM" id="MobiDB-lite"/>
    </source>
</evidence>
<feature type="compositionally biased region" description="Basic and acidic residues" evidence="1">
    <location>
        <begin position="96"/>
        <end position="117"/>
    </location>
</feature>
<feature type="compositionally biased region" description="Basic residues" evidence="1">
    <location>
        <begin position="1035"/>
        <end position="1046"/>
    </location>
</feature>
<feature type="compositionally biased region" description="Low complexity" evidence="1">
    <location>
        <begin position="225"/>
        <end position="237"/>
    </location>
</feature>
<feature type="compositionally biased region" description="Low complexity" evidence="1">
    <location>
        <begin position="518"/>
        <end position="527"/>
    </location>
</feature>
<feature type="compositionally biased region" description="Basic and acidic residues" evidence="1">
    <location>
        <begin position="1022"/>
        <end position="1034"/>
    </location>
</feature>
<sequence length="1046" mass="111297">MPPKMRKRWMHREVEARNSRRDVPPQKDTLFSMSPGSDVMSVDAAFRNGGVGLGIRFDIPEAEHGESPTGYFIEALSNRARLTDEVPPTRTPPPSSEHDLPTDLPDHAERSQSEHPETSLMPPPPLPAPRDTSPVSPQYLSPTTPTPSPPSPHLATPSPTHNFANGRRSPRIAHAEHGDHSDRDAAATRLFHDPYQQAKGAIAPPLATSPLHDFANLSLLSPAALAQARAQAVSRAPFSTLSEPDDAARETEAEAEAPRDDDVDMESGEDEEHKGGEQQLAEQPAPVDEGMEVQDEVEWSPLRRVEKVPVVEVEVHAASDHEPPSSSPEVEAVRQSVMLTVSPLDSVASTPTARLSPQPVVATVIPPVNGAVEEEEGVHEQCVAKMQVDEQHPDVPVQSTPCVAVPENTAPPPANFFDTDDPDEWKRQMETSVSLPFPARAPSPEVVHGEPDEDDAAQKTPIPTFVAPRERLQSEDSLRSGSPFEEITVTVVVQDEAEVEEPPPQSCPTADSEPPPASAESSAAVEPLMGDVETPRPTVESPDAPLPAKDTNFEPTVGDHVVSPVEQSTAATPRQDSQEPTSPATQPKVKKITLREFVERKKQLREEMEAAKSAQASPMSATSALAADEREGQGQGGGATPKSSTASPAIVNFTPQWMREPAVAAGPVAATPKAPDAVPTQKDKDLGELQALTLAKAAENLAEIAKRSVNLKAFQESTKHSAIKPEWLLAKTAIGNDKLLDAPGAPALSTSVVPAPVSKPLEQRPTLNGYHQPPRVPSQPPVLPSFVSKAVPITSTPPPPSMHVSTPIPAISAVNTREAKKELIDIPMSSLSATRPSTLKPDIPPISSPYLAPPMRSMYPDRSISPMGPDLAHSFHFRRPSHEDGEIGEGSPPIVIPRSSGANSTFMPKTRPFASGLPPVPSSSHSPPTGPRSLYAPSASPTPSFSGGGGSHYRPAPPPHVVPPGSAAAANRPLPPSAPRALRNSMMSGRSGGGGGGGGGNASSSSYPYGGSQYIPRGPLADQRDRDRDRDHSRPYRRRPGGGRAR</sequence>
<feature type="compositionally biased region" description="Polar residues" evidence="1">
    <location>
        <begin position="565"/>
        <end position="585"/>
    </location>
</feature>
<feature type="compositionally biased region" description="Low complexity" evidence="1">
    <location>
        <begin position="963"/>
        <end position="972"/>
    </location>
</feature>
<feature type="region of interest" description="Disordered" evidence="1">
    <location>
        <begin position="1"/>
        <end position="37"/>
    </location>
</feature>
<reference evidence="3" key="1">
    <citation type="submission" date="2014-04" db="EMBL/GenBank/DDBJ databases">
        <title>Evolutionary Origins and Diversification of the Mycorrhizal Mutualists.</title>
        <authorList>
            <consortium name="DOE Joint Genome Institute"/>
            <consortium name="Mycorrhizal Genomics Consortium"/>
            <person name="Kohler A."/>
            <person name="Kuo A."/>
            <person name="Nagy L.G."/>
            <person name="Floudas D."/>
            <person name="Copeland A."/>
            <person name="Barry K.W."/>
            <person name="Cichocki N."/>
            <person name="Veneault-Fourrey C."/>
            <person name="LaButti K."/>
            <person name="Lindquist E.A."/>
            <person name="Lipzen A."/>
            <person name="Lundell T."/>
            <person name="Morin E."/>
            <person name="Murat C."/>
            <person name="Riley R."/>
            <person name="Ohm R."/>
            <person name="Sun H."/>
            <person name="Tunlid A."/>
            <person name="Henrissat B."/>
            <person name="Grigoriev I.V."/>
            <person name="Hibbett D.S."/>
            <person name="Martin F."/>
        </authorList>
    </citation>
    <scope>NUCLEOTIDE SEQUENCE [LARGE SCALE GENOMIC DNA]</scope>
    <source>
        <strain evidence="3">FD-334 SS-4</strain>
    </source>
</reference>